<reference evidence="1" key="1">
    <citation type="submission" date="2021-02" db="EMBL/GenBank/DDBJ databases">
        <authorList>
            <person name="Dougan E. K."/>
            <person name="Rhodes N."/>
            <person name="Thang M."/>
            <person name="Chan C."/>
        </authorList>
    </citation>
    <scope>NUCLEOTIDE SEQUENCE</scope>
</reference>
<organism evidence="1 2">
    <name type="scientific">Symbiodinium necroappetens</name>
    <dbReference type="NCBI Taxonomy" id="1628268"/>
    <lineage>
        <taxon>Eukaryota</taxon>
        <taxon>Sar</taxon>
        <taxon>Alveolata</taxon>
        <taxon>Dinophyceae</taxon>
        <taxon>Suessiales</taxon>
        <taxon>Symbiodiniaceae</taxon>
        <taxon>Symbiodinium</taxon>
    </lineage>
</organism>
<evidence type="ECO:0000313" key="2">
    <source>
        <dbReference type="Proteomes" id="UP000601435"/>
    </source>
</evidence>
<dbReference type="OrthoDB" id="436025at2759"/>
<sequence>MSGECWCHVGVSDVIIGILITRLDRFSDSEAWTEVQGALIDSCLAGALLYIVQAPEVQWRCLNLIHLFLVEEAESGRYQARIEARR</sequence>
<proteinExistence type="predicted"/>
<comment type="caution">
    <text evidence="1">The sequence shown here is derived from an EMBL/GenBank/DDBJ whole genome shotgun (WGS) entry which is preliminary data.</text>
</comment>
<dbReference type="EMBL" id="CAJNJA010060608">
    <property type="protein sequence ID" value="CAE7871169.1"/>
    <property type="molecule type" value="Genomic_DNA"/>
</dbReference>
<protein>
    <submittedName>
        <fullName evidence="1">Uncharacterized protein</fullName>
    </submittedName>
</protein>
<name>A0A813AK05_9DINO</name>
<evidence type="ECO:0000313" key="1">
    <source>
        <dbReference type="EMBL" id="CAE7871169.1"/>
    </source>
</evidence>
<dbReference type="Proteomes" id="UP000601435">
    <property type="component" value="Unassembled WGS sequence"/>
</dbReference>
<keyword evidence="2" id="KW-1185">Reference proteome</keyword>
<gene>
    <name evidence="1" type="ORF">SNEC2469_LOCUS28172</name>
</gene>
<dbReference type="AlphaFoldDB" id="A0A813AK05"/>
<accession>A0A813AK05</accession>